<dbReference type="AlphaFoldDB" id="A0A1E8BFE9"/>
<sequence length="293" mass="32835">MKIAFRKFVWYNYGQSIGAKRGFDMRSKLVKVILLITIASFCLFAYGFVSGVNDVLNPKASKLITKTGVVEKGKKKTGTLQIVSLGDSLTRGVGDKEGIGYIGRMKEDLQKDYKQKVALTNLAVSGAKIPDLLKQIESSGAQYSIKQADVIVLTIGGNDLFPGWESLGKIDLETYRPDTETFQNEAKKIIEEIRKLNTDSPIFWLGLYNPFEDVEDLRGSSNIVVDWNASLEKLALNDKNVYITPTFDLFQNRGKDLLYSDHFHPNEVGYTYMAERLVQNVVSKLKLEQGGIK</sequence>
<comment type="caution">
    <text evidence="3">The sequence shown here is derived from an EMBL/GenBank/DDBJ whole genome shotgun (WGS) entry which is preliminary data.</text>
</comment>
<dbReference type="PANTHER" id="PTHR30383:SF27">
    <property type="entry name" value="SPORE GERMINATION LIPASE LIPC"/>
    <property type="match status" value="1"/>
</dbReference>
<dbReference type="FunFam" id="3.40.50.1110:FF:000013">
    <property type="entry name" value="Putative lipase/acylhydrolase"/>
    <property type="match status" value="1"/>
</dbReference>
<dbReference type="CDD" id="cd04506">
    <property type="entry name" value="SGNH_hydrolase_YpmR_like"/>
    <property type="match status" value="1"/>
</dbReference>
<accession>A0A1E8BFE9</accession>
<dbReference type="InterPro" id="IPR036514">
    <property type="entry name" value="SGNH_hydro_sf"/>
</dbReference>
<dbReference type="Gene3D" id="3.40.50.1110">
    <property type="entry name" value="SGNH hydrolase"/>
    <property type="match status" value="1"/>
</dbReference>
<dbReference type="InterPro" id="IPR013830">
    <property type="entry name" value="SGNH_hydro"/>
</dbReference>
<keyword evidence="1" id="KW-0472">Membrane</keyword>
<keyword evidence="1" id="KW-0812">Transmembrane</keyword>
<evidence type="ECO:0000313" key="4">
    <source>
        <dbReference type="Proteomes" id="UP000175835"/>
    </source>
</evidence>
<proteinExistence type="predicted"/>
<dbReference type="PATRIC" id="fig|86662.28.peg.5630"/>
<feature type="domain" description="SGNH hydrolase-type esterase" evidence="2">
    <location>
        <begin position="85"/>
        <end position="270"/>
    </location>
</feature>
<dbReference type="RefSeq" id="WP_081338535.1">
    <property type="nucleotide sequence ID" value="NZ_LXLX01000051.1"/>
</dbReference>
<evidence type="ECO:0000259" key="2">
    <source>
        <dbReference type="Pfam" id="PF13472"/>
    </source>
</evidence>
<reference evidence="3 4" key="1">
    <citation type="submission" date="2016-05" db="EMBL/GenBank/DDBJ databases">
        <title>Bacillus thuringiensis and Bacillus weihenstephanensis as novel biocontrol agents of wilt causing Verticillium species.</title>
        <authorList>
            <person name="Hollensteiner J."/>
            <person name="Wemheuer F."/>
            <person name="Harting R."/>
            <person name="Kolarzyk A."/>
            <person name="Diaz-Valerio S."/>
            <person name="Poehlein A."/>
            <person name="Brzuszkiewicz E."/>
            <person name="Nesemann K."/>
            <person name="Braus-Stromeyer S."/>
            <person name="Braus G."/>
            <person name="Daniel R."/>
            <person name="Liesegang H."/>
        </authorList>
    </citation>
    <scope>NUCLEOTIDE SEQUENCE [LARGE SCALE GENOMIC DNA]</scope>
    <source>
        <strain evidence="3 4">GOE11</strain>
    </source>
</reference>
<name>A0A1E8BFE9_BACMY</name>
<evidence type="ECO:0000256" key="1">
    <source>
        <dbReference type="SAM" id="Phobius"/>
    </source>
</evidence>
<dbReference type="EMBL" id="LXLX01000051">
    <property type="protein sequence ID" value="OFD87781.1"/>
    <property type="molecule type" value="Genomic_DNA"/>
</dbReference>
<gene>
    <name evidence="3" type="ORF">BWGOE11_54810</name>
</gene>
<organism evidence="3 4">
    <name type="scientific">Bacillus mycoides</name>
    <dbReference type="NCBI Taxonomy" id="1405"/>
    <lineage>
        <taxon>Bacteria</taxon>
        <taxon>Bacillati</taxon>
        <taxon>Bacillota</taxon>
        <taxon>Bacilli</taxon>
        <taxon>Bacillales</taxon>
        <taxon>Bacillaceae</taxon>
        <taxon>Bacillus</taxon>
        <taxon>Bacillus cereus group</taxon>
    </lineage>
</organism>
<protein>
    <submittedName>
        <fullName evidence="3">Lipase/acylhydrolase</fullName>
    </submittedName>
</protein>
<feature type="transmembrane region" description="Helical" evidence="1">
    <location>
        <begin position="29"/>
        <end position="49"/>
    </location>
</feature>
<keyword evidence="1" id="KW-1133">Transmembrane helix</keyword>
<dbReference type="Pfam" id="PF13472">
    <property type="entry name" value="Lipase_GDSL_2"/>
    <property type="match status" value="1"/>
</dbReference>
<dbReference type="GO" id="GO:0004622">
    <property type="term" value="F:phosphatidylcholine lysophospholipase activity"/>
    <property type="evidence" value="ECO:0007669"/>
    <property type="project" value="TreeGrafter"/>
</dbReference>
<dbReference type="PANTHER" id="PTHR30383">
    <property type="entry name" value="THIOESTERASE 1/PROTEASE 1/LYSOPHOSPHOLIPASE L1"/>
    <property type="match status" value="1"/>
</dbReference>
<dbReference type="Proteomes" id="UP000175835">
    <property type="component" value="Unassembled WGS sequence"/>
</dbReference>
<evidence type="ECO:0000313" key="3">
    <source>
        <dbReference type="EMBL" id="OFD87781.1"/>
    </source>
</evidence>
<dbReference type="InterPro" id="IPR051532">
    <property type="entry name" value="Ester_Hydrolysis_Enzymes"/>
</dbReference>
<dbReference type="SUPFAM" id="SSF52266">
    <property type="entry name" value="SGNH hydrolase"/>
    <property type="match status" value="1"/>
</dbReference>